<dbReference type="EMBL" id="KV744948">
    <property type="protein sequence ID" value="OCK80726.1"/>
    <property type="molecule type" value="Genomic_DNA"/>
</dbReference>
<keyword evidence="1" id="KW-0812">Transmembrane</keyword>
<evidence type="ECO:0000313" key="2">
    <source>
        <dbReference type="EMBL" id="OCK80726.1"/>
    </source>
</evidence>
<dbReference type="OrthoDB" id="3436553at2759"/>
<proteinExistence type="predicted"/>
<keyword evidence="1" id="KW-0472">Membrane</keyword>
<reference evidence="2 3" key="1">
    <citation type="journal article" date="2016" name="Nat. Commun.">
        <title>Ectomycorrhizal ecology is imprinted in the genome of the dominant symbiotic fungus Cenococcum geophilum.</title>
        <authorList>
            <consortium name="DOE Joint Genome Institute"/>
            <person name="Peter M."/>
            <person name="Kohler A."/>
            <person name="Ohm R.A."/>
            <person name="Kuo A."/>
            <person name="Krutzmann J."/>
            <person name="Morin E."/>
            <person name="Arend M."/>
            <person name="Barry K.W."/>
            <person name="Binder M."/>
            <person name="Choi C."/>
            <person name="Clum A."/>
            <person name="Copeland A."/>
            <person name="Grisel N."/>
            <person name="Haridas S."/>
            <person name="Kipfer T."/>
            <person name="LaButti K."/>
            <person name="Lindquist E."/>
            <person name="Lipzen A."/>
            <person name="Maire R."/>
            <person name="Meier B."/>
            <person name="Mihaltcheva S."/>
            <person name="Molinier V."/>
            <person name="Murat C."/>
            <person name="Poggeler S."/>
            <person name="Quandt C.A."/>
            <person name="Sperisen C."/>
            <person name="Tritt A."/>
            <person name="Tisserant E."/>
            <person name="Crous P.W."/>
            <person name="Henrissat B."/>
            <person name="Nehls U."/>
            <person name="Egli S."/>
            <person name="Spatafora J.W."/>
            <person name="Grigoriev I.V."/>
            <person name="Martin F.M."/>
        </authorList>
    </citation>
    <scope>NUCLEOTIDE SEQUENCE [LARGE SCALE GENOMIC DNA]</scope>
    <source>
        <strain evidence="2 3">CBS 459.81</strain>
    </source>
</reference>
<keyword evidence="1" id="KW-1133">Transmembrane helix</keyword>
<dbReference type="Proteomes" id="UP000250266">
    <property type="component" value="Unassembled WGS sequence"/>
</dbReference>
<name>A0A8E2EBH2_9PEZI</name>
<protein>
    <submittedName>
        <fullName evidence="2">Uncharacterized protein</fullName>
    </submittedName>
</protein>
<feature type="transmembrane region" description="Helical" evidence="1">
    <location>
        <begin position="20"/>
        <end position="41"/>
    </location>
</feature>
<dbReference type="AlphaFoldDB" id="A0A8E2EBH2"/>
<keyword evidence="3" id="KW-1185">Reference proteome</keyword>
<accession>A0A8E2EBH2</accession>
<evidence type="ECO:0000313" key="3">
    <source>
        <dbReference type="Proteomes" id="UP000250266"/>
    </source>
</evidence>
<evidence type="ECO:0000256" key="1">
    <source>
        <dbReference type="SAM" id="Phobius"/>
    </source>
</evidence>
<sequence length="79" mass="8812">MSNKPSTKPYIPPPSTGHEIGVMFGFIGFMLLCTLAYGFVWQISNKRSQQKEADRIDALRASGLLREKGVGEPEKTERV</sequence>
<gene>
    <name evidence="2" type="ORF">K432DRAFT_425536</name>
</gene>
<organism evidence="2 3">
    <name type="scientific">Lepidopterella palustris CBS 459.81</name>
    <dbReference type="NCBI Taxonomy" id="1314670"/>
    <lineage>
        <taxon>Eukaryota</taxon>
        <taxon>Fungi</taxon>
        <taxon>Dikarya</taxon>
        <taxon>Ascomycota</taxon>
        <taxon>Pezizomycotina</taxon>
        <taxon>Dothideomycetes</taxon>
        <taxon>Pleosporomycetidae</taxon>
        <taxon>Mytilinidiales</taxon>
        <taxon>Argynnaceae</taxon>
        <taxon>Lepidopterella</taxon>
    </lineage>
</organism>